<evidence type="ECO:0000313" key="5">
    <source>
        <dbReference type="EMBL" id="CAF0776022.1"/>
    </source>
</evidence>
<evidence type="ECO:0000313" key="6">
    <source>
        <dbReference type="Proteomes" id="UP000663879"/>
    </source>
</evidence>
<comment type="caution">
    <text evidence="5">The sequence shown here is derived from an EMBL/GenBank/DDBJ whole genome shotgun (WGS) entry which is preliminary data.</text>
</comment>
<dbReference type="Gene3D" id="3.10.20.90">
    <property type="entry name" value="Phosphatidylinositol 3-kinase Catalytic Subunit, Chain A, domain 1"/>
    <property type="match status" value="1"/>
</dbReference>
<evidence type="ECO:0000256" key="2">
    <source>
        <dbReference type="ARBA" id="ARBA00022490"/>
    </source>
</evidence>
<comment type="subcellular location">
    <subcellularLocation>
        <location evidence="1">Cytoplasm</location>
    </subcellularLocation>
</comment>
<dbReference type="InterPro" id="IPR014352">
    <property type="entry name" value="FERM/acyl-CoA-bd_prot_sf"/>
</dbReference>
<feature type="compositionally biased region" description="Basic and acidic residues" evidence="3">
    <location>
        <begin position="537"/>
        <end position="554"/>
    </location>
</feature>
<dbReference type="SUPFAM" id="SSF54236">
    <property type="entry name" value="Ubiquitin-like"/>
    <property type="match status" value="1"/>
</dbReference>
<dbReference type="GO" id="GO:0005737">
    <property type="term" value="C:cytoplasm"/>
    <property type="evidence" value="ECO:0007669"/>
    <property type="project" value="UniProtKB-SubCell"/>
</dbReference>
<dbReference type="FunFam" id="2.30.29.30:FF:000002">
    <property type="entry name" value="Band 4.1-like protein 5 isoform 1"/>
    <property type="match status" value="1"/>
</dbReference>
<sequence length="721" mass="83523">MLCLKVQKDFKFKVALLDDRDFKLSYNGSQKCEKILIDVAKMLNLREKEYFSFRYNDSENEFVWIDHKFSIFSQFKSFDTNEITLYFNVKHYITDPSKLNDELTRYLYYLQLRKDILQGKLTLQFDYAVDLFSYFLQDELGDYNSKRDSHGYASEFEFVPNQSLELEASAEAKHIKLKGMSQDAAEMNFLNKAKWLDSYGVDLYPVKGEDNSEYDLGINPTGICVYQSNAKIESYFWPRIKKFNHKINKFIITVIDKTNVEKTFSYILKSKTSCRNFYQTCEDHLKFFKAKTVYKEPAKLNTALVMGNSKSTKINKDFGSKNTFKRAPAKRLKRRQNDYSKAENSQEETKEESEIKENVISENGNLIFFTNEQKSLDENETNDCKTVSPAVSTKTINSQKYSNNRQESASEGENVHRKKNGRNRSRNRRSNGNQIEINNKDREKSQDSDSDPGLVIKRPIYKSESKLNIRKIDENGQIIQRNSGNRGSNRRRHRSHSRGSNKGSNHNTEWTHLVGQKHQGKSRKSLTSQKSGSNLIFKDKKSRYDGSETCHETTMDEMDPNEIERKRQIRRRKRSKSPGNVSKPPEEILQHINYNLVEASGLNADQLKEIPFVKIETCAPPFRISPHHNKRRMSPHRRKSYDYAETKSTVTYMSNGTAQIKKLADTCDYVMVNVTTKQNVVSMGSAVNSKLQQFIEPMSNNGLSADSGCEDMSSRIDIKQI</sequence>
<feature type="compositionally biased region" description="Basic residues" evidence="3">
    <location>
        <begin position="567"/>
        <end position="576"/>
    </location>
</feature>
<dbReference type="FunFam" id="1.20.80.10:FF:000003">
    <property type="entry name" value="Tyrosine-protein phosphatase non-receptor type 4"/>
    <property type="match status" value="1"/>
</dbReference>
<dbReference type="Pfam" id="PF09379">
    <property type="entry name" value="FERM_N"/>
    <property type="match status" value="1"/>
</dbReference>
<proteinExistence type="predicted"/>
<dbReference type="Gene3D" id="1.20.80.10">
    <property type="match status" value="1"/>
</dbReference>
<gene>
    <name evidence="5" type="ORF">OXX778_LOCUS5205</name>
</gene>
<feature type="region of interest" description="Disordered" evidence="3">
    <location>
        <begin position="377"/>
        <end position="457"/>
    </location>
</feature>
<evidence type="ECO:0000256" key="3">
    <source>
        <dbReference type="SAM" id="MobiDB-lite"/>
    </source>
</evidence>
<evidence type="ECO:0000256" key="1">
    <source>
        <dbReference type="ARBA" id="ARBA00004496"/>
    </source>
</evidence>
<feature type="compositionally biased region" description="Basic residues" evidence="3">
    <location>
        <begin position="488"/>
        <end position="499"/>
    </location>
</feature>
<dbReference type="InterPro" id="IPR035963">
    <property type="entry name" value="FERM_2"/>
</dbReference>
<dbReference type="OrthoDB" id="6235974at2759"/>
<keyword evidence="6" id="KW-1185">Reference proteome</keyword>
<feature type="domain" description="FERM" evidence="4">
    <location>
        <begin position="10"/>
        <end position="292"/>
    </location>
</feature>
<feature type="compositionally biased region" description="Basic and acidic residues" evidence="3">
    <location>
        <begin position="438"/>
        <end position="447"/>
    </location>
</feature>
<dbReference type="Proteomes" id="UP000663879">
    <property type="component" value="Unassembled WGS sequence"/>
</dbReference>
<dbReference type="PANTHER" id="PTHR23280">
    <property type="entry name" value="4.1 G PROTEIN"/>
    <property type="match status" value="1"/>
</dbReference>
<dbReference type="InterPro" id="IPR019748">
    <property type="entry name" value="FERM_central"/>
</dbReference>
<feature type="region of interest" description="Disordered" evidence="3">
    <location>
        <begin position="472"/>
        <end position="586"/>
    </location>
</feature>
<dbReference type="CDD" id="cd14473">
    <property type="entry name" value="FERM_B-lobe"/>
    <property type="match status" value="1"/>
</dbReference>
<feature type="compositionally biased region" description="Basic residues" evidence="3">
    <location>
        <begin position="416"/>
        <end position="429"/>
    </location>
</feature>
<evidence type="ECO:0000259" key="4">
    <source>
        <dbReference type="PROSITE" id="PS50057"/>
    </source>
</evidence>
<dbReference type="InterPro" id="IPR011993">
    <property type="entry name" value="PH-like_dom_sf"/>
</dbReference>
<dbReference type="EMBL" id="CAJNOC010000554">
    <property type="protein sequence ID" value="CAF0776022.1"/>
    <property type="molecule type" value="Genomic_DNA"/>
</dbReference>
<feature type="compositionally biased region" description="Polar residues" evidence="3">
    <location>
        <begin position="525"/>
        <end position="534"/>
    </location>
</feature>
<reference evidence="5" key="1">
    <citation type="submission" date="2021-02" db="EMBL/GenBank/DDBJ databases">
        <authorList>
            <person name="Nowell W R."/>
        </authorList>
    </citation>
    <scope>NUCLEOTIDE SEQUENCE</scope>
    <source>
        <strain evidence="5">Ploen Becks lab</strain>
    </source>
</reference>
<dbReference type="PANTHER" id="PTHR23280:SF4">
    <property type="entry name" value="BAND 4.1-LIKE PROTEIN 4A"/>
    <property type="match status" value="1"/>
</dbReference>
<dbReference type="AlphaFoldDB" id="A0A813QZB7"/>
<dbReference type="InterPro" id="IPR029071">
    <property type="entry name" value="Ubiquitin-like_domsf"/>
</dbReference>
<dbReference type="GO" id="GO:0005856">
    <property type="term" value="C:cytoskeleton"/>
    <property type="evidence" value="ECO:0007669"/>
    <property type="project" value="TreeGrafter"/>
</dbReference>
<keyword evidence="2" id="KW-0963">Cytoplasm</keyword>
<feature type="compositionally biased region" description="Polar residues" evidence="3">
    <location>
        <begin position="389"/>
        <end position="411"/>
    </location>
</feature>
<dbReference type="InterPro" id="IPR018979">
    <property type="entry name" value="FERM_N"/>
</dbReference>
<dbReference type="PRINTS" id="PR00935">
    <property type="entry name" value="BAND41"/>
</dbReference>
<dbReference type="Pfam" id="PF09380">
    <property type="entry name" value="FERM_C"/>
    <property type="match status" value="1"/>
</dbReference>
<dbReference type="InterPro" id="IPR018980">
    <property type="entry name" value="FERM_PH-like_C"/>
</dbReference>
<dbReference type="SMART" id="SM01196">
    <property type="entry name" value="FERM_C"/>
    <property type="match status" value="1"/>
</dbReference>
<dbReference type="SUPFAM" id="SSF47031">
    <property type="entry name" value="Second domain of FERM"/>
    <property type="match status" value="1"/>
</dbReference>
<dbReference type="GO" id="GO:0031032">
    <property type="term" value="P:actomyosin structure organization"/>
    <property type="evidence" value="ECO:0007669"/>
    <property type="project" value="TreeGrafter"/>
</dbReference>
<organism evidence="5 6">
    <name type="scientific">Brachionus calyciflorus</name>
    <dbReference type="NCBI Taxonomy" id="104777"/>
    <lineage>
        <taxon>Eukaryota</taxon>
        <taxon>Metazoa</taxon>
        <taxon>Spiralia</taxon>
        <taxon>Gnathifera</taxon>
        <taxon>Rotifera</taxon>
        <taxon>Eurotatoria</taxon>
        <taxon>Monogononta</taxon>
        <taxon>Pseudotrocha</taxon>
        <taxon>Ploima</taxon>
        <taxon>Brachionidae</taxon>
        <taxon>Brachionus</taxon>
    </lineage>
</organism>
<dbReference type="InterPro" id="IPR019749">
    <property type="entry name" value="Band_41_domain"/>
</dbReference>
<name>A0A813QZB7_9BILA</name>
<dbReference type="SMART" id="SM00295">
    <property type="entry name" value="B41"/>
    <property type="match status" value="1"/>
</dbReference>
<dbReference type="Pfam" id="PF00373">
    <property type="entry name" value="FERM_M"/>
    <property type="match status" value="1"/>
</dbReference>
<dbReference type="SUPFAM" id="SSF50729">
    <property type="entry name" value="PH domain-like"/>
    <property type="match status" value="1"/>
</dbReference>
<dbReference type="GO" id="GO:0016020">
    <property type="term" value="C:membrane"/>
    <property type="evidence" value="ECO:0007669"/>
    <property type="project" value="UniProtKB-ARBA"/>
</dbReference>
<dbReference type="Gene3D" id="2.30.29.30">
    <property type="entry name" value="Pleckstrin-homology domain (PH domain)/Phosphotyrosine-binding domain (PTB)"/>
    <property type="match status" value="1"/>
</dbReference>
<feature type="compositionally biased region" description="Basic residues" evidence="3">
    <location>
        <begin position="323"/>
        <end position="334"/>
    </location>
</feature>
<dbReference type="InterPro" id="IPR000299">
    <property type="entry name" value="FERM_domain"/>
</dbReference>
<dbReference type="CDD" id="cd01765">
    <property type="entry name" value="FERM_F0_F1"/>
    <property type="match status" value="1"/>
</dbReference>
<accession>A0A813QZB7</accession>
<dbReference type="PROSITE" id="PS50057">
    <property type="entry name" value="FERM_3"/>
    <property type="match status" value="1"/>
</dbReference>
<feature type="region of interest" description="Disordered" evidence="3">
    <location>
        <begin position="316"/>
        <end position="357"/>
    </location>
</feature>
<protein>
    <recommendedName>
        <fullName evidence="4">FERM domain-containing protein</fullName>
    </recommendedName>
</protein>